<dbReference type="EMBL" id="CACVAX010000057">
    <property type="protein sequence ID" value="CAA6820398.1"/>
    <property type="molecule type" value="Genomic_DNA"/>
</dbReference>
<evidence type="ECO:0000256" key="1">
    <source>
        <dbReference type="SAM" id="Phobius"/>
    </source>
</evidence>
<sequence>MLTVYSDESSFKKKLTVVVIWLIAFVLSFLLFEFIRYEPNSLLNKILPTVIGLFMIAGILLRCKFARAFALITLYGIALFPLVANFLMEESLLLFLADTQGLFSPMEALLTNIVWALLFILPIYFLSNDKSMEIFFIEPHPIEHLFFILVAIGLVYAYFHFVSPAFFRL</sequence>
<protein>
    <submittedName>
        <fullName evidence="2">Uncharacterized protein</fullName>
    </submittedName>
</protein>
<feature type="transmembrane region" description="Helical" evidence="1">
    <location>
        <begin position="146"/>
        <end position="167"/>
    </location>
</feature>
<name>A0A6S6TW64_9BACT</name>
<keyword evidence="1" id="KW-0472">Membrane</keyword>
<evidence type="ECO:0000313" key="2">
    <source>
        <dbReference type="EMBL" id="CAA6820398.1"/>
    </source>
</evidence>
<accession>A0A6S6TW64</accession>
<feature type="transmembrane region" description="Helical" evidence="1">
    <location>
        <begin position="42"/>
        <end position="61"/>
    </location>
</feature>
<keyword evidence="1" id="KW-0812">Transmembrane</keyword>
<dbReference type="AlphaFoldDB" id="A0A6S6TW64"/>
<keyword evidence="1" id="KW-1133">Transmembrane helix</keyword>
<organism evidence="2">
    <name type="scientific">uncultured Sulfurovum sp</name>
    <dbReference type="NCBI Taxonomy" id="269237"/>
    <lineage>
        <taxon>Bacteria</taxon>
        <taxon>Pseudomonadati</taxon>
        <taxon>Campylobacterota</taxon>
        <taxon>Epsilonproteobacteria</taxon>
        <taxon>Campylobacterales</taxon>
        <taxon>Sulfurovaceae</taxon>
        <taxon>Sulfurovum</taxon>
        <taxon>environmental samples</taxon>
    </lineage>
</organism>
<feature type="transmembrane region" description="Helical" evidence="1">
    <location>
        <begin position="108"/>
        <end position="126"/>
    </location>
</feature>
<proteinExistence type="predicted"/>
<feature type="transmembrane region" description="Helical" evidence="1">
    <location>
        <begin position="68"/>
        <end position="88"/>
    </location>
</feature>
<feature type="transmembrane region" description="Helical" evidence="1">
    <location>
        <begin position="15"/>
        <end position="36"/>
    </location>
</feature>
<gene>
    <name evidence="2" type="ORF">HELGO_WM9088</name>
</gene>
<reference evidence="2" key="1">
    <citation type="submission" date="2020-01" db="EMBL/GenBank/DDBJ databases">
        <authorList>
            <person name="Meier V. D."/>
            <person name="Meier V D."/>
        </authorList>
    </citation>
    <scope>NUCLEOTIDE SEQUENCE</scope>
    <source>
        <strain evidence="2">HLG_WM_MAG_04</strain>
    </source>
</reference>